<feature type="domain" description="Amidohydrolase-related" evidence="7">
    <location>
        <begin position="73"/>
        <end position="401"/>
    </location>
</feature>
<comment type="similarity">
    <text evidence="3">Belongs to the metallo-dependent hydrolases superfamily. DHOase family. Class I DHOase subfamily.</text>
</comment>
<dbReference type="GO" id="GO:0046872">
    <property type="term" value="F:metal ion binding"/>
    <property type="evidence" value="ECO:0007669"/>
    <property type="project" value="UniProtKB-KW"/>
</dbReference>
<keyword evidence="4" id="KW-0479">Metal-binding</keyword>
<keyword evidence="6" id="KW-0665">Pyrimidine biosynthesis</keyword>
<organism evidence="8 9">
    <name type="scientific">Acetoanaerobium sticklandii (strain ATCC 12662 / DSM 519 / JCM 1433 / CCUG 9281 / NCIMB 10654 / HF)</name>
    <name type="common">Clostridium sticklandii</name>
    <dbReference type="NCBI Taxonomy" id="499177"/>
    <lineage>
        <taxon>Bacteria</taxon>
        <taxon>Bacillati</taxon>
        <taxon>Bacillota</taxon>
        <taxon>Clostridia</taxon>
        <taxon>Peptostreptococcales</taxon>
        <taxon>Filifactoraceae</taxon>
        <taxon>Acetoanaerobium</taxon>
    </lineage>
</organism>
<dbReference type="InterPro" id="IPR050138">
    <property type="entry name" value="DHOase/Allantoinase_Hydrolase"/>
</dbReference>
<dbReference type="InterPro" id="IPR004722">
    <property type="entry name" value="DHOase"/>
</dbReference>
<dbReference type="KEGG" id="cst:CLOST_0274"/>
<dbReference type="HOGENOM" id="CLU_015572_1_2_9"/>
<dbReference type="InterPro" id="IPR032466">
    <property type="entry name" value="Metal_Hydrolase"/>
</dbReference>
<dbReference type="EMBL" id="FP565809">
    <property type="protein sequence ID" value="CBH20404.1"/>
    <property type="molecule type" value="Genomic_DNA"/>
</dbReference>
<keyword evidence="9" id="KW-1185">Reference proteome</keyword>
<evidence type="ECO:0000256" key="3">
    <source>
        <dbReference type="ARBA" id="ARBA00010286"/>
    </source>
</evidence>
<gene>
    <name evidence="8" type="primary">pyrC</name>
    <name evidence="8" type="ordered locus">CLOST_0274</name>
</gene>
<keyword evidence="5" id="KW-0378">Hydrolase</keyword>
<dbReference type="STRING" id="1511.CLOST_0274"/>
<dbReference type="PANTHER" id="PTHR43668">
    <property type="entry name" value="ALLANTOINASE"/>
    <property type="match status" value="1"/>
</dbReference>
<dbReference type="Pfam" id="PF01979">
    <property type="entry name" value="Amidohydro_1"/>
    <property type="match status" value="1"/>
</dbReference>
<comment type="cofactor">
    <cofactor evidence="1">
        <name>Zn(2+)</name>
        <dbReference type="ChEBI" id="CHEBI:29105"/>
    </cofactor>
</comment>
<accession>E3PUS4</accession>
<dbReference type="PROSITE" id="PS00483">
    <property type="entry name" value="DIHYDROOROTASE_2"/>
    <property type="match status" value="1"/>
</dbReference>
<dbReference type="SUPFAM" id="SSF51556">
    <property type="entry name" value="Metallo-dependent hydrolases"/>
    <property type="match status" value="1"/>
</dbReference>
<dbReference type="GO" id="GO:0005737">
    <property type="term" value="C:cytoplasm"/>
    <property type="evidence" value="ECO:0007669"/>
    <property type="project" value="TreeGrafter"/>
</dbReference>
<dbReference type="SUPFAM" id="SSF51338">
    <property type="entry name" value="Composite domain of metallo-dependent hydrolases"/>
    <property type="match status" value="1"/>
</dbReference>
<dbReference type="GO" id="GO:0004038">
    <property type="term" value="F:allantoinase activity"/>
    <property type="evidence" value="ECO:0007669"/>
    <property type="project" value="TreeGrafter"/>
</dbReference>
<evidence type="ECO:0000259" key="7">
    <source>
        <dbReference type="Pfam" id="PF01979"/>
    </source>
</evidence>
<name>E3PUS4_ACESD</name>
<sequence length="408" mass="45729">MKEATMLYLKNCHIIDEVSDYIDDILIDSGKIKLIGKAKITNYITEKNQEALLPDLHVQTKLDILELDLCNRLVMPAFVDLHFHMRNPGQEHKETLLSANKAAIKGGYTDLLGMANTNPVIDNKTLITEIIEKNNSLGMTRLLQVSAVTKGLNGKDLVDFEENRKATRFFSDDGKNIDDEQIMREALLASKQHDFIILDHSEEETEMVIRNLDLVRQTGGNLHFCHISKKASMEAIIKAKEEGIPVTVEVAPHHIYASNVSYRVNPPFASEEDRMFLIESIKNGYVDAIATDHAPHTPEDKANNAPGISGIETSFSLCHKVFTDNEISLKLLSKLLSASPARFLGFSPRVIRAGIQANLVVIEEKKSQIDRSLFESKGKNTPFDKEMVYAVIDKTIRKGDILYDNGQN</sequence>
<dbReference type="GO" id="GO:0006221">
    <property type="term" value="P:pyrimidine nucleotide biosynthetic process"/>
    <property type="evidence" value="ECO:0007669"/>
    <property type="project" value="UniProtKB-KW"/>
</dbReference>
<dbReference type="InterPro" id="IPR002195">
    <property type="entry name" value="Dihydroorotase_CS"/>
</dbReference>
<comment type="function">
    <text evidence="2">Catalyzes the reversible cyclization of carbamoyl aspartate to dihydroorotate.</text>
</comment>
<evidence type="ECO:0000313" key="8">
    <source>
        <dbReference type="EMBL" id="CBH20404.1"/>
    </source>
</evidence>
<evidence type="ECO:0000256" key="5">
    <source>
        <dbReference type="ARBA" id="ARBA00022801"/>
    </source>
</evidence>
<dbReference type="GO" id="GO:0004151">
    <property type="term" value="F:dihydroorotase activity"/>
    <property type="evidence" value="ECO:0007669"/>
    <property type="project" value="InterPro"/>
</dbReference>
<dbReference type="CDD" id="cd01317">
    <property type="entry name" value="DHOase_IIa"/>
    <property type="match status" value="1"/>
</dbReference>
<reference evidence="9" key="1">
    <citation type="journal article" date="2010" name="BMC Genomics">
        <title>Clostridium sticklandii, a specialist in amino acid degradation:revisiting its metabolism through its genome sequence.</title>
        <authorList>
            <person name="Fonknechten N."/>
            <person name="Chaussonnerie S."/>
            <person name="Tricot S."/>
            <person name="Lajus A."/>
            <person name="Andreesen J.R."/>
            <person name="Perchat N."/>
            <person name="Pelletier E."/>
            <person name="Gouyvenoux M."/>
            <person name="Barbe V."/>
            <person name="Salanoubat M."/>
            <person name="Le Paslier D."/>
            <person name="Weissenbach J."/>
            <person name="Cohen G.N."/>
            <person name="Kreimeyer A."/>
        </authorList>
    </citation>
    <scope>NUCLEOTIDE SEQUENCE [LARGE SCALE GENOMIC DNA]</scope>
    <source>
        <strain evidence="9">ATCC 12662 / DSM 519 / JCM 1433 / CCUG 9281 / NCIMB 10654 / HF</strain>
    </source>
</reference>
<dbReference type="AlphaFoldDB" id="E3PUS4"/>
<evidence type="ECO:0000256" key="4">
    <source>
        <dbReference type="ARBA" id="ARBA00022723"/>
    </source>
</evidence>
<dbReference type="InterPro" id="IPR006680">
    <property type="entry name" value="Amidohydro-rel"/>
</dbReference>
<protein>
    <submittedName>
        <fullName evidence="8">Dihydroorotase</fullName>
    </submittedName>
</protein>
<evidence type="ECO:0000313" key="9">
    <source>
        <dbReference type="Proteomes" id="UP000007041"/>
    </source>
</evidence>
<evidence type="ECO:0000256" key="6">
    <source>
        <dbReference type="ARBA" id="ARBA00022975"/>
    </source>
</evidence>
<dbReference type="PANTHER" id="PTHR43668:SF2">
    <property type="entry name" value="ALLANTOINASE"/>
    <property type="match status" value="1"/>
</dbReference>
<dbReference type="Gene3D" id="3.20.20.140">
    <property type="entry name" value="Metal-dependent hydrolases"/>
    <property type="match status" value="2"/>
</dbReference>
<dbReference type="eggNOG" id="COG0044">
    <property type="taxonomic scope" value="Bacteria"/>
</dbReference>
<proteinExistence type="inferred from homology"/>
<dbReference type="InterPro" id="IPR011059">
    <property type="entry name" value="Metal-dep_hydrolase_composite"/>
</dbReference>
<evidence type="ECO:0000256" key="2">
    <source>
        <dbReference type="ARBA" id="ARBA00002368"/>
    </source>
</evidence>
<evidence type="ECO:0000256" key="1">
    <source>
        <dbReference type="ARBA" id="ARBA00001947"/>
    </source>
</evidence>
<dbReference type="GO" id="GO:0006145">
    <property type="term" value="P:purine nucleobase catabolic process"/>
    <property type="evidence" value="ECO:0007669"/>
    <property type="project" value="TreeGrafter"/>
</dbReference>
<dbReference type="Proteomes" id="UP000007041">
    <property type="component" value="Chromosome"/>
</dbReference>